<proteinExistence type="predicted"/>
<sequence>MPHRGPDSKYKPDTDEVDDLVALSYIQLSVHNDHLKYIQHVDTTCDTWNALKTIYENTSEVSLVTLQMKMYKLNRSERIGLESFPGQFQELTRKMTAAVTAPLNGRTAPEELKLDDERQKLSNSSLRKNADRSDDALNATANGKCH</sequence>
<evidence type="ECO:0000313" key="2">
    <source>
        <dbReference type="EMBL" id="RQM19762.1"/>
    </source>
</evidence>
<dbReference type="Pfam" id="PF14223">
    <property type="entry name" value="Retrotran_gag_2"/>
    <property type="match status" value="1"/>
</dbReference>
<gene>
    <name evidence="2" type="ORF">B5M09_011243</name>
</gene>
<dbReference type="EMBL" id="MZMZ02004173">
    <property type="protein sequence ID" value="RQM19762.1"/>
    <property type="molecule type" value="Genomic_DNA"/>
</dbReference>
<evidence type="ECO:0000256" key="1">
    <source>
        <dbReference type="SAM" id="MobiDB-lite"/>
    </source>
</evidence>
<name>A0A3R8D3S3_APHAT</name>
<dbReference type="VEuPathDB" id="FungiDB:H257_17799"/>
<organism evidence="2 3">
    <name type="scientific">Aphanomyces astaci</name>
    <name type="common">Crayfish plague agent</name>
    <dbReference type="NCBI Taxonomy" id="112090"/>
    <lineage>
        <taxon>Eukaryota</taxon>
        <taxon>Sar</taxon>
        <taxon>Stramenopiles</taxon>
        <taxon>Oomycota</taxon>
        <taxon>Saprolegniomycetes</taxon>
        <taxon>Saprolegniales</taxon>
        <taxon>Verrucalvaceae</taxon>
        <taxon>Aphanomyces</taxon>
    </lineage>
</organism>
<evidence type="ECO:0000313" key="3">
    <source>
        <dbReference type="Proteomes" id="UP000284702"/>
    </source>
</evidence>
<keyword evidence="3" id="KW-1185">Reference proteome</keyword>
<accession>A0A3R8D3S3</accession>
<comment type="caution">
    <text evidence="2">The sequence shown here is derived from an EMBL/GenBank/DDBJ whole genome shotgun (WGS) entry which is preliminary data.</text>
</comment>
<protein>
    <submittedName>
        <fullName evidence="2">Uncharacterized protein</fullName>
    </submittedName>
</protein>
<dbReference type="Proteomes" id="UP000284702">
    <property type="component" value="Unassembled WGS sequence"/>
</dbReference>
<feature type="region of interest" description="Disordered" evidence="1">
    <location>
        <begin position="118"/>
        <end position="146"/>
    </location>
</feature>
<dbReference type="AlphaFoldDB" id="A0A3R8D3S3"/>
<reference evidence="2" key="1">
    <citation type="submission" date="2018-07" db="EMBL/GenBank/DDBJ databases">
        <title>Annotation of Aphanomyces astaci genome assembly.</title>
        <authorList>
            <person name="Studholme D.J."/>
        </authorList>
    </citation>
    <scope>NUCLEOTIDE SEQUENCE [LARGE SCALE GENOMIC DNA]</scope>
    <source>
        <strain evidence="2">Pc</strain>
    </source>
</reference>